<reference evidence="8 9" key="1">
    <citation type="submission" date="2016-11" db="EMBL/GenBank/DDBJ databases">
        <title>Trade-off between light-utilization and light-protection in marine flavobacteria.</title>
        <authorList>
            <person name="Kumagai Y."/>
        </authorList>
    </citation>
    <scope>NUCLEOTIDE SEQUENCE [LARGE SCALE GENOMIC DNA]</scope>
    <source>
        <strain evidence="8 9">ATCC 700397</strain>
    </source>
</reference>
<dbReference type="AlphaFoldDB" id="A0A2S7L228"/>
<gene>
    <name evidence="8" type="ORF">BST83_00870</name>
</gene>
<dbReference type="EMBL" id="MQUA01000004">
    <property type="protein sequence ID" value="PQB08940.1"/>
    <property type="molecule type" value="Genomic_DNA"/>
</dbReference>
<evidence type="ECO:0000256" key="5">
    <source>
        <dbReference type="ARBA" id="ARBA00022801"/>
    </source>
</evidence>
<dbReference type="Proteomes" id="UP000239522">
    <property type="component" value="Unassembled WGS sequence"/>
</dbReference>
<keyword evidence="5" id="KW-0378">Hydrolase</keyword>
<keyword evidence="4" id="KW-0732">Signal</keyword>
<sequence length="282" mass="32258">MVEKYKKKGETWPDKSKKWNPTYVAMIEVMDNSVGVLRAKLKELNLDENTVFMVVSDNGNVGNVTTNSPLRGAKGAMYEGGIRTFGTAVWPGKIAAGSTTDYPITGVDLLPTFAEIAGAELPKDQTFDGQSFVELLKTGKNIKERAIFWHYLMYLKGGRSNKGWEGDNVLPIYRTDRMYWRAAPSSTIMQGDWKLIYFYEYEKYELYNVATDISEEHDLSKSIPEISKKLYDKLMTWVKETEADAPTKVNPDFVKKLHSLLYETFMIKVSIHNEMTMWISHK</sequence>
<dbReference type="GO" id="GO:0004065">
    <property type="term" value="F:arylsulfatase activity"/>
    <property type="evidence" value="ECO:0007669"/>
    <property type="project" value="TreeGrafter"/>
</dbReference>
<proteinExistence type="inferred from homology"/>
<dbReference type="SUPFAM" id="SSF53649">
    <property type="entry name" value="Alkaline phosphatase-like"/>
    <property type="match status" value="1"/>
</dbReference>
<dbReference type="Pfam" id="PF00884">
    <property type="entry name" value="Sulfatase"/>
    <property type="match status" value="1"/>
</dbReference>
<protein>
    <recommendedName>
        <fullName evidence="7">Sulfatase N-terminal domain-containing protein</fullName>
    </recommendedName>
</protein>
<accession>A0A2S7L228</accession>
<evidence type="ECO:0000256" key="2">
    <source>
        <dbReference type="ARBA" id="ARBA00008779"/>
    </source>
</evidence>
<keyword evidence="6" id="KW-0106">Calcium</keyword>
<comment type="cofactor">
    <cofactor evidence="1">
        <name>Ca(2+)</name>
        <dbReference type="ChEBI" id="CHEBI:29108"/>
    </cofactor>
</comment>
<keyword evidence="9" id="KW-1185">Reference proteome</keyword>
<dbReference type="InterPro" id="IPR017850">
    <property type="entry name" value="Alkaline_phosphatase_core_sf"/>
</dbReference>
<dbReference type="OrthoDB" id="9765065at2"/>
<dbReference type="Gene3D" id="3.30.1120.10">
    <property type="match status" value="1"/>
</dbReference>
<evidence type="ECO:0000256" key="4">
    <source>
        <dbReference type="ARBA" id="ARBA00022729"/>
    </source>
</evidence>
<organism evidence="8 9">
    <name type="scientific">Polaribacter filamentus</name>
    <dbReference type="NCBI Taxonomy" id="53483"/>
    <lineage>
        <taxon>Bacteria</taxon>
        <taxon>Pseudomonadati</taxon>
        <taxon>Bacteroidota</taxon>
        <taxon>Flavobacteriia</taxon>
        <taxon>Flavobacteriales</taxon>
        <taxon>Flavobacteriaceae</taxon>
    </lineage>
</organism>
<name>A0A2S7L228_9FLAO</name>
<dbReference type="GO" id="GO:0046872">
    <property type="term" value="F:metal ion binding"/>
    <property type="evidence" value="ECO:0007669"/>
    <property type="project" value="UniProtKB-KW"/>
</dbReference>
<dbReference type="InterPro" id="IPR000917">
    <property type="entry name" value="Sulfatase_N"/>
</dbReference>
<evidence type="ECO:0000313" key="8">
    <source>
        <dbReference type="EMBL" id="PQB08940.1"/>
    </source>
</evidence>
<evidence type="ECO:0000256" key="1">
    <source>
        <dbReference type="ARBA" id="ARBA00001913"/>
    </source>
</evidence>
<keyword evidence="3" id="KW-0479">Metal-binding</keyword>
<dbReference type="PANTHER" id="PTHR42693:SF42">
    <property type="entry name" value="ARYLSULFATASE G"/>
    <property type="match status" value="1"/>
</dbReference>
<dbReference type="Gene3D" id="3.40.720.10">
    <property type="entry name" value="Alkaline Phosphatase, subunit A"/>
    <property type="match status" value="1"/>
</dbReference>
<dbReference type="RefSeq" id="WP_104808160.1">
    <property type="nucleotide sequence ID" value="NZ_MQUA01000004.1"/>
</dbReference>
<comment type="caution">
    <text evidence="8">The sequence shown here is derived from an EMBL/GenBank/DDBJ whole genome shotgun (WGS) entry which is preliminary data.</text>
</comment>
<comment type="similarity">
    <text evidence="2">Belongs to the sulfatase family.</text>
</comment>
<evidence type="ECO:0000313" key="9">
    <source>
        <dbReference type="Proteomes" id="UP000239522"/>
    </source>
</evidence>
<feature type="domain" description="Sulfatase N-terminal" evidence="7">
    <location>
        <begin position="5"/>
        <end position="118"/>
    </location>
</feature>
<evidence type="ECO:0000256" key="6">
    <source>
        <dbReference type="ARBA" id="ARBA00022837"/>
    </source>
</evidence>
<dbReference type="InterPro" id="IPR050738">
    <property type="entry name" value="Sulfatase"/>
</dbReference>
<evidence type="ECO:0000256" key="3">
    <source>
        <dbReference type="ARBA" id="ARBA00022723"/>
    </source>
</evidence>
<dbReference type="PANTHER" id="PTHR42693">
    <property type="entry name" value="ARYLSULFATASE FAMILY MEMBER"/>
    <property type="match status" value="1"/>
</dbReference>
<evidence type="ECO:0000259" key="7">
    <source>
        <dbReference type="Pfam" id="PF00884"/>
    </source>
</evidence>